<comment type="caution">
    <text evidence="7">The sequence shown here is derived from an EMBL/GenBank/DDBJ whole genome shotgun (WGS) entry which is preliminary data.</text>
</comment>
<feature type="transmembrane region" description="Helical" evidence="5">
    <location>
        <begin position="390"/>
        <end position="410"/>
    </location>
</feature>
<feature type="transmembrane region" description="Helical" evidence="5">
    <location>
        <begin position="228"/>
        <end position="247"/>
    </location>
</feature>
<feature type="transmembrane region" description="Helical" evidence="5">
    <location>
        <begin position="28"/>
        <end position="47"/>
    </location>
</feature>
<feature type="transmembrane region" description="Helical" evidence="5">
    <location>
        <begin position="187"/>
        <end position="207"/>
    </location>
</feature>
<dbReference type="PANTHER" id="PTHR23501">
    <property type="entry name" value="MAJOR FACILITATOR SUPERFAMILY"/>
    <property type="match status" value="1"/>
</dbReference>
<dbReference type="InterPro" id="IPR036259">
    <property type="entry name" value="MFS_trans_sf"/>
</dbReference>
<feature type="transmembrane region" description="Helical" evidence="5">
    <location>
        <begin position="334"/>
        <end position="354"/>
    </location>
</feature>
<accession>A0A1M2V9S8</accession>
<dbReference type="Gene3D" id="1.20.1250.20">
    <property type="entry name" value="MFS general substrate transporter like domains"/>
    <property type="match status" value="1"/>
</dbReference>
<feature type="transmembrane region" description="Helical" evidence="5">
    <location>
        <begin position="495"/>
        <end position="514"/>
    </location>
</feature>
<dbReference type="PANTHER" id="PTHR23501:SF102">
    <property type="entry name" value="DRUG TRANSPORTER, PUTATIVE (AFU_ORTHOLOGUE AFUA_3G08530)-RELATED"/>
    <property type="match status" value="1"/>
</dbReference>
<evidence type="ECO:0000256" key="3">
    <source>
        <dbReference type="ARBA" id="ARBA00022989"/>
    </source>
</evidence>
<feature type="transmembrane region" description="Helical" evidence="5">
    <location>
        <begin position="128"/>
        <end position="148"/>
    </location>
</feature>
<dbReference type="SUPFAM" id="SSF103473">
    <property type="entry name" value="MFS general substrate transporter"/>
    <property type="match status" value="1"/>
</dbReference>
<name>A0A1M2V9S8_TRAPU</name>
<reference evidence="7 8" key="1">
    <citation type="submission" date="2016-10" db="EMBL/GenBank/DDBJ databases">
        <title>Genome sequence of the basidiomycete white-rot fungus Trametes pubescens.</title>
        <authorList>
            <person name="Makela M.R."/>
            <person name="Granchi Z."/>
            <person name="Peng M."/>
            <person name="De Vries R.P."/>
            <person name="Grigoriev I."/>
            <person name="Riley R."/>
            <person name="Hilden K."/>
        </authorList>
    </citation>
    <scope>NUCLEOTIDE SEQUENCE [LARGE SCALE GENOMIC DNA]</scope>
    <source>
        <strain evidence="7 8">FBCC735</strain>
    </source>
</reference>
<evidence type="ECO:0000259" key="6">
    <source>
        <dbReference type="PROSITE" id="PS50850"/>
    </source>
</evidence>
<dbReference type="InterPro" id="IPR005829">
    <property type="entry name" value="Sugar_transporter_CS"/>
</dbReference>
<dbReference type="InterPro" id="IPR011701">
    <property type="entry name" value="MFS"/>
</dbReference>
<dbReference type="AlphaFoldDB" id="A0A1M2V9S8"/>
<dbReference type="OMA" id="MAEIIMA"/>
<proteinExistence type="predicted"/>
<gene>
    <name evidence="7" type="ORF">TRAPUB_4866</name>
</gene>
<dbReference type="Pfam" id="PF07690">
    <property type="entry name" value="MFS_1"/>
    <property type="match status" value="1"/>
</dbReference>
<dbReference type="GO" id="GO:0005886">
    <property type="term" value="C:plasma membrane"/>
    <property type="evidence" value="ECO:0007669"/>
    <property type="project" value="TreeGrafter"/>
</dbReference>
<evidence type="ECO:0000313" key="7">
    <source>
        <dbReference type="EMBL" id="OJT04410.1"/>
    </source>
</evidence>
<dbReference type="Gene3D" id="1.20.1720.10">
    <property type="entry name" value="Multidrug resistance protein D"/>
    <property type="match status" value="1"/>
</dbReference>
<evidence type="ECO:0000256" key="1">
    <source>
        <dbReference type="ARBA" id="ARBA00004141"/>
    </source>
</evidence>
<dbReference type="EMBL" id="MNAD01001540">
    <property type="protein sequence ID" value="OJT04410.1"/>
    <property type="molecule type" value="Genomic_DNA"/>
</dbReference>
<feature type="transmembrane region" description="Helical" evidence="5">
    <location>
        <begin position="160"/>
        <end position="181"/>
    </location>
</feature>
<feature type="transmembrane region" description="Helical" evidence="5">
    <location>
        <begin position="67"/>
        <end position="85"/>
    </location>
</feature>
<dbReference type="OrthoDB" id="3437016at2759"/>
<keyword evidence="8" id="KW-1185">Reference proteome</keyword>
<organism evidence="7 8">
    <name type="scientific">Trametes pubescens</name>
    <name type="common">White-rot fungus</name>
    <dbReference type="NCBI Taxonomy" id="154538"/>
    <lineage>
        <taxon>Eukaryota</taxon>
        <taxon>Fungi</taxon>
        <taxon>Dikarya</taxon>
        <taxon>Basidiomycota</taxon>
        <taxon>Agaricomycotina</taxon>
        <taxon>Agaricomycetes</taxon>
        <taxon>Polyporales</taxon>
        <taxon>Polyporaceae</taxon>
        <taxon>Trametes</taxon>
    </lineage>
</organism>
<dbReference type="InterPro" id="IPR020846">
    <property type="entry name" value="MFS_dom"/>
</dbReference>
<sequence>MSPVTLNEASTLSTTSLGANPAPRKGSAFWLSFLAILVSMFLSALDLSAIPTALPTITDDLNGSDNFIWVGSAYGLASAAVLLLAGRLADIFGRKPVMLSSIALFTLGSVLAGISQSMSMLIAARGKLVQGMGGGSIITMAEIIMADLVPLAERGVYQGFIVLVWALAAGVGPVIGAVLAQKASWRWLFYLNLPLTGIAFALVSFFLHVRSPPGSIWQKLARVDWLGNFLMAAGSTLALLGLTWGGVSYPWDSAHVAVPLVVGLFLLGLFFVYEVCIPMEPTFPLQVIANRTSASAYLATFIHGITSMSAIYYLPVYFQACLGASPLRSSVQTLPMALVIAPFALVCGIIVKVINKYRAVNVVGWIISIIGFGLLSLLRADSPPPQWVGFQFLMSAGTGIVYASTIFAILAPLPVSRNAAALAFYTFSRTFAQTWGIAISGTILQNQLKDRLPAAFTSQFPAGVDISYQAIPLIANLEEPLRSEVRAAFASSMAVIWKVMVGLCGVGILTLFLLKEVPMVKHTDETYGLKETSTTNIVRDVEKVGRSEQ</sequence>
<dbReference type="CDD" id="cd17502">
    <property type="entry name" value="MFS_Azr1_MDR_like"/>
    <property type="match status" value="1"/>
</dbReference>
<dbReference type="Proteomes" id="UP000184267">
    <property type="component" value="Unassembled WGS sequence"/>
</dbReference>
<dbReference type="PRINTS" id="PR01036">
    <property type="entry name" value="TCRTETB"/>
</dbReference>
<evidence type="ECO:0000313" key="8">
    <source>
        <dbReference type="Proteomes" id="UP000184267"/>
    </source>
</evidence>
<feature type="transmembrane region" description="Helical" evidence="5">
    <location>
        <begin position="253"/>
        <end position="273"/>
    </location>
</feature>
<dbReference type="PROSITE" id="PS00216">
    <property type="entry name" value="SUGAR_TRANSPORT_1"/>
    <property type="match status" value="1"/>
</dbReference>
<dbReference type="PROSITE" id="PS50850">
    <property type="entry name" value="MFS"/>
    <property type="match status" value="1"/>
</dbReference>
<feature type="transmembrane region" description="Helical" evidence="5">
    <location>
        <begin position="422"/>
        <end position="444"/>
    </location>
</feature>
<feature type="transmembrane region" description="Helical" evidence="5">
    <location>
        <begin position="97"/>
        <end position="122"/>
    </location>
</feature>
<keyword evidence="2 5" id="KW-0812">Transmembrane</keyword>
<evidence type="ECO:0000256" key="2">
    <source>
        <dbReference type="ARBA" id="ARBA00022692"/>
    </source>
</evidence>
<dbReference type="STRING" id="154538.A0A1M2V9S8"/>
<feature type="transmembrane region" description="Helical" evidence="5">
    <location>
        <begin position="294"/>
        <end position="314"/>
    </location>
</feature>
<comment type="subcellular location">
    <subcellularLocation>
        <location evidence="1">Membrane</location>
        <topology evidence="1">Multi-pass membrane protein</topology>
    </subcellularLocation>
</comment>
<feature type="domain" description="Major facilitator superfamily (MFS) profile" evidence="6">
    <location>
        <begin position="32"/>
        <end position="519"/>
    </location>
</feature>
<protein>
    <recommendedName>
        <fullName evidence="6">Major facilitator superfamily (MFS) profile domain-containing protein</fullName>
    </recommendedName>
</protein>
<feature type="transmembrane region" description="Helical" evidence="5">
    <location>
        <begin position="359"/>
        <end position="378"/>
    </location>
</feature>
<keyword evidence="4 5" id="KW-0472">Membrane</keyword>
<keyword evidence="3 5" id="KW-1133">Transmembrane helix</keyword>
<evidence type="ECO:0000256" key="5">
    <source>
        <dbReference type="SAM" id="Phobius"/>
    </source>
</evidence>
<evidence type="ECO:0000256" key="4">
    <source>
        <dbReference type="ARBA" id="ARBA00023136"/>
    </source>
</evidence>
<dbReference type="GO" id="GO:0022857">
    <property type="term" value="F:transmembrane transporter activity"/>
    <property type="evidence" value="ECO:0007669"/>
    <property type="project" value="InterPro"/>
</dbReference>